<dbReference type="AlphaFoldDB" id="A0A2S6IRK2"/>
<feature type="transmembrane region" description="Helical" evidence="1">
    <location>
        <begin position="147"/>
        <end position="173"/>
    </location>
</feature>
<feature type="transmembrane region" description="Helical" evidence="1">
    <location>
        <begin position="15"/>
        <end position="32"/>
    </location>
</feature>
<name>A0A2S6IRK2_9FLAO</name>
<keyword evidence="1" id="KW-0472">Membrane</keyword>
<keyword evidence="1" id="KW-1133">Transmembrane helix</keyword>
<protein>
    <submittedName>
        <fullName evidence="2">Uncharacterized protein</fullName>
    </submittedName>
</protein>
<sequence>MEILSNIQEFINANFVRLGFVIILFIYFLSLLPKISSKIALQIMRFLILINCLFHWLLVITSFFTDQAIFSLNRLNGPYSSFYIIMLLGSLILPLVLFIPKAGSKVWILFLVSLLSNIGFWMERWVIIVTSIHRDYLPPTHTAEIDLMLGTQALVLAHSLFIAVIFVLLGTWLENRAEKLKLKTTFFK</sequence>
<gene>
    <name evidence="2" type="ORF">LY01_00727</name>
</gene>
<dbReference type="OrthoDB" id="1357554at2"/>
<feature type="transmembrane region" description="Helical" evidence="1">
    <location>
        <begin position="106"/>
        <end position="127"/>
    </location>
</feature>
<evidence type="ECO:0000313" key="3">
    <source>
        <dbReference type="Proteomes" id="UP000239002"/>
    </source>
</evidence>
<organism evidence="2 3">
    <name type="scientific">Nonlabens xylanidelens</name>
    <dbReference type="NCBI Taxonomy" id="191564"/>
    <lineage>
        <taxon>Bacteria</taxon>
        <taxon>Pseudomonadati</taxon>
        <taxon>Bacteroidota</taxon>
        <taxon>Flavobacteriia</taxon>
        <taxon>Flavobacteriales</taxon>
        <taxon>Flavobacteriaceae</taxon>
        <taxon>Nonlabens</taxon>
    </lineage>
</organism>
<dbReference type="RefSeq" id="WP_146080365.1">
    <property type="nucleotide sequence ID" value="NZ_MQVW01000027.1"/>
</dbReference>
<comment type="caution">
    <text evidence="2">The sequence shown here is derived from an EMBL/GenBank/DDBJ whole genome shotgun (WGS) entry which is preliminary data.</text>
</comment>
<feature type="transmembrane region" description="Helical" evidence="1">
    <location>
        <begin position="79"/>
        <end position="99"/>
    </location>
</feature>
<proteinExistence type="predicted"/>
<evidence type="ECO:0000313" key="2">
    <source>
        <dbReference type="EMBL" id="PPK96902.1"/>
    </source>
</evidence>
<dbReference type="Proteomes" id="UP000239002">
    <property type="component" value="Unassembled WGS sequence"/>
</dbReference>
<keyword evidence="1" id="KW-0812">Transmembrane</keyword>
<dbReference type="EMBL" id="PTJE01000001">
    <property type="protein sequence ID" value="PPK96902.1"/>
    <property type="molecule type" value="Genomic_DNA"/>
</dbReference>
<feature type="transmembrane region" description="Helical" evidence="1">
    <location>
        <begin position="44"/>
        <end position="64"/>
    </location>
</feature>
<reference evidence="2 3" key="1">
    <citation type="submission" date="2018-02" db="EMBL/GenBank/DDBJ databases">
        <title>Genomic Encyclopedia of Archaeal and Bacterial Type Strains, Phase II (KMG-II): from individual species to whole genera.</title>
        <authorList>
            <person name="Goeker M."/>
        </authorList>
    </citation>
    <scope>NUCLEOTIDE SEQUENCE [LARGE SCALE GENOMIC DNA]</scope>
    <source>
        <strain evidence="2 3">DSM 16809</strain>
    </source>
</reference>
<accession>A0A2S6IRK2</accession>
<keyword evidence="3" id="KW-1185">Reference proteome</keyword>
<evidence type="ECO:0000256" key="1">
    <source>
        <dbReference type="SAM" id="Phobius"/>
    </source>
</evidence>